<proteinExistence type="predicted"/>
<organism evidence="2">
    <name type="scientific">Micromonas pusilla (strain CCMP1545)</name>
    <name type="common">Picoplanktonic green alga</name>
    <dbReference type="NCBI Taxonomy" id="564608"/>
    <lineage>
        <taxon>Eukaryota</taxon>
        <taxon>Viridiplantae</taxon>
        <taxon>Chlorophyta</taxon>
        <taxon>Mamiellophyceae</taxon>
        <taxon>Mamiellales</taxon>
        <taxon>Mamiellaceae</taxon>
        <taxon>Micromonas</taxon>
    </lineage>
</organism>
<dbReference type="GeneID" id="9690252"/>
<dbReference type="AlphaFoldDB" id="C1N9X5"/>
<evidence type="ECO:0000313" key="1">
    <source>
        <dbReference type="EMBL" id="EEH51024.1"/>
    </source>
</evidence>
<reference evidence="1 2" key="1">
    <citation type="journal article" date="2009" name="Science">
        <title>Green evolution and dynamic adaptations revealed by genomes of the marine picoeukaryotes Micromonas.</title>
        <authorList>
            <person name="Worden A.Z."/>
            <person name="Lee J.H."/>
            <person name="Mock T."/>
            <person name="Rouze P."/>
            <person name="Simmons M.P."/>
            <person name="Aerts A.L."/>
            <person name="Allen A.E."/>
            <person name="Cuvelier M.L."/>
            <person name="Derelle E."/>
            <person name="Everett M.V."/>
            <person name="Foulon E."/>
            <person name="Grimwood J."/>
            <person name="Gundlach H."/>
            <person name="Henrissat B."/>
            <person name="Napoli C."/>
            <person name="McDonald S.M."/>
            <person name="Parker M.S."/>
            <person name="Rombauts S."/>
            <person name="Salamov A."/>
            <person name="Von Dassow P."/>
            <person name="Badger J.H."/>
            <person name="Coutinho P.M."/>
            <person name="Demir E."/>
            <person name="Dubchak I."/>
            <person name="Gentemann C."/>
            <person name="Eikrem W."/>
            <person name="Gready J.E."/>
            <person name="John U."/>
            <person name="Lanier W."/>
            <person name="Lindquist E.A."/>
            <person name="Lucas S."/>
            <person name="Mayer K.F."/>
            <person name="Moreau H."/>
            <person name="Not F."/>
            <person name="Otillar R."/>
            <person name="Panaud O."/>
            <person name="Pangilinan J."/>
            <person name="Paulsen I."/>
            <person name="Piegu B."/>
            <person name="Poliakov A."/>
            <person name="Robbens S."/>
            <person name="Schmutz J."/>
            <person name="Toulza E."/>
            <person name="Wyss T."/>
            <person name="Zelensky A."/>
            <person name="Zhou K."/>
            <person name="Armbrust E.V."/>
            <person name="Bhattacharya D."/>
            <person name="Goodenough U.W."/>
            <person name="Van de Peer Y."/>
            <person name="Grigoriev I.V."/>
        </authorList>
    </citation>
    <scope>NUCLEOTIDE SEQUENCE [LARGE SCALE GENOMIC DNA]</scope>
    <source>
        <strain evidence="1 2">CCMP1545</strain>
    </source>
</reference>
<dbReference type="EMBL" id="GG663752">
    <property type="protein sequence ID" value="EEH51024.1"/>
    <property type="molecule type" value="Genomic_DNA"/>
</dbReference>
<evidence type="ECO:0000313" key="2">
    <source>
        <dbReference type="Proteomes" id="UP000001876"/>
    </source>
</evidence>
<protein>
    <submittedName>
        <fullName evidence="1">Predicted protein</fullName>
    </submittedName>
</protein>
<dbReference type="Proteomes" id="UP000001876">
    <property type="component" value="Unassembled WGS sequence"/>
</dbReference>
<dbReference type="RefSeq" id="XP_003064690.1">
    <property type="nucleotide sequence ID" value="XM_003064644.1"/>
</dbReference>
<name>C1N9X5_MICPC</name>
<dbReference type="KEGG" id="mpp:MICPUCDRAFT_54678"/>
<keyword evidence="2" id="KW-1185">Reference proteome</keyword>
<accession>C1N9X5</accession>
<gene>
    <name evidence="1" type="ORF">MICPUCDRAFT_54678</name>
</gene>
<dbReference type="OrthoDB" id="298344at2759"/>
<sequence>MERPLGPELAKLRAAQGEHMEYYTLEHYDRLYGRRRPWGRDDKGGKVWCKDVHEPGCTECTSCHFCRQKTTDVKTRCVCGEW</sequence>